<reference evidence="6 7" key="1">
    <citation type="submission" date="2020-02" db="EMBL/GenBank/DDBJ databases">
        <title>Acidophilic actinobacteria isolated from forest soil.</title>
        <authorList>
            <person name="Golinska P."/>
        </authorList>
    </citation>
    <scope>NUCLEOTIDE SEQUENCE [LARGE SCALE GENOMIC DNA]</scope>
    <source>
        <strain evidence="6 7">NL8</strain>
    </source>
</reference>
<protein>
    <submittedName>
        <fullName evidence="6">Response regulator</fullName>
    </submittedName>
</protein>
<keyword evidence="2" id="KW-0902">Two-component regulatory system</keyword>
<accession>A0ABS5L5E4</accession>
<dbReference type="SMART" id="SM00448">
    <property type="entry name" value="REC"/>
    <property type="match status" value="1"/>
</dbReference>
<organism evidence="6 7">
    <name type="scientific">Catenulispora pinistramenti</name>
    <dbReference type="NCBI Taxonomy" id="2705254"/>
    <lineage>
        <taxon>Bacteria</taxon>
        <taxon>Bacillati</taxon>
        <taxon>Actinomycetota</taxon>
        <taxon>Actinomycetes</taxon>
        <taxon>Catenulisporales</taxon>
        <taxon>Catenulisporaceae</taxon>
        <taxon>Catenulispora</taxon>
    </lineage>
</organism>
<evidence type="ECO:0000259" key="5">
    <source>
        <dbReference type="PROSITE" id="PS50110"/>
    </source>
</evidence>
<dbReference type="PANTHER" id="PTHR45339">
    <property type="entry name" value="HYBRID SIGNAL TRANSDUCTION HISTIDINE KINASE J"/>
    <property type="match status" value="1"/>
</dbReference>
<sequence length="150" mass="15644">MAHPAEHRREPVPDVSRGGAGSGPPLFAGQKVLIVDDDRRGAFALGSALSARGLTVLQAANGPDGVAALQHDPTIRAVLMDIAMPGLDGYATTARIRELDQPEPPAIIAVTFESSAGDRAKALAAGMDEHVPKPVDVTRLLRLLGELMPS</sequence>
<evidence type="ECO:0000256" key="2">
    <source>
        <dbReference type="ARBA" id="ARBA00023012"/>
    </source>
</evidence>
<dbReference type="Proteomes" id="UP000730482">
    <property type="component" value="Unassembled WGS sequence"/>
</dbReference>
<dbReference type="Gene3D" id="3.40.50.2300">
    <property type="match status" value="1"/>
</dbReference>
<feature type="compositionally biased region" description="Basic and acidic residues" evidence="4">
    <location>
        <begin position="1"/>
        <end position="12"/>
    </location>
</feature>
<dbReference type="CDD" id="cd17546">
    <property type="entry name" value="REC_hyHK_CKI1_RcsC-like"/>
    <property type="match status" value="1"/>
</dbReference>
<proteinExistence type="predicted"/>
<keyword evidence="1 3" id="KW-0597">Phosphoprotein</keyword>
<feature type="modified residue" description="4-aspartylphosphate" evidence="3">
    <location>
        <position position="81"/>
    </location>
</feature>
<keyword evidence="7" id="KW-1185">Reference proteome</keyword>
<dbReference type="SUPFAM" id="SSF52172">
    <property type="entry name" value="CheY-like"/>
    <property type="match status" value="1"/>
</dbReference>
<dbReference type="PROSITE" id="PS50110">
    <property type="entry name" value="RESPONSE_REGULATORY"/>
    <property type="match status" value="1"/>
</dbReference>
<dbReference type="PANTHER" id="PTHR45339:SF1">
    <property type="entry name" value="HYBRID SIGNAL TRANSDUCTION HISTIDINE KINASE J"/>
    <property type="match status" value="1"/>
</dbReference>
<feature type="region of interest" description="Disordered" evidence="4">
    <location>
        <begin position="1"/>
        <end position="23"/>
    </location>
</feature>
<comment type="caution">
    <text evidence="6">The sequence shown here is derived from an EMBL/GenBank/DDBJ whole genome shotgun (WGS) entry which is preliminary data.</text>
</comment>
<dbReference type="InterPro" id="IPR011006">
    <property type="entry name" value="CheY-like_superfamily"/>
</dbReference>
<dbReference type="RefSeq" id="WP_212019829.1">
    <property type="nucleotide sequence ID" value="NZ_JAAFYZ010000249.1"/>
</dbReference>
<evidence type="ECO:0000313" key="7">
    <source>
        <dbReference type="Proteomes" id="UP000730482"/>
    </source>
</evidence>
<feature type="domain" description="Response regulatory" evidence="5">
    <location>
        <begin position="31"/>
        <end position="148"/>
    </location>
</feature>
<dbReference type="EMBL" id="JAAFYZ010000249">
    <property type="protein sequence ID" value="MBS2553364.1"/>
    <property type="molecule type" value="Genomic_DNA"/>
</dbReference>
<gene>
    <name evidence="6" type="ORF">KGQ19_41575</name>
</gene>
<dbReference type="Pfam" id="PF00072">
    <property type="entry name" value="Response_reg"/>
    <property type="match status" value="1"/>
</dbReference>
<evidence type="ECO:0000256" key="3">
    <source>
        <dbReference type="PROSITE-ProRule" id="PRU00169"/>
    </source>
</evidence>
<evidence type="ECO:0000313" key="6">
    <source>
        <dbReference type="EMBL" id="MBS2553364.1"/>
    </source>
</evidence>
<dbReference type="InterPro" id="IPR001789">
    <property type="entry name" value="Sig_transdc_resp-reg_receiver"/>
</dbReference>
<evidence type="ECO:0000256" key="1">
    <source>
        <dbReference type="ARBA" id="ARBA00022553"/>
    </source>
</evidence>
<evidence type="ECO:0000256" key="4">
    <source>
        <dbReference type="SAM" id="MobiDB-lite"/>
    </source>
</evidence>
<name>A0ABS5L5E4_9ACTN</name>